<evidence type="ECO:0000256" key="4">
    <source>
        <dbReference type="ARBA" id="ARBA00023157"/>
    </source>
</evidence>
<name>L7MA88_RHIPC</name>
<dbReference type="GO" id="GO:0005576">
    <property type="term" value="C:extracellular region"/>
    <property type="evidence" value="ECO:0007669"/>
    <property type="project" value="UniProtKB-SubCell"/>
</dbReference>
<dbReference type="Gene3D" id="2.30.130.100">
    <property type="match status" value="1"/>
</dbReference>
<reference evidence="8" key="2">
    <citation type="journal article" date="2015" name="J. Proteomics">
        <title>Sexual differences in the sialomes of the zebra tick, Rhipicephalus pulchellus.</title>
        <authorList>
            <person name="Tan A.W."/>
            <person name="Francischetti I.M."/>
            <person name="Slovak M."/>
            <person name="Kini R.M."/>
            <person name="Ribeiro J.M."/>
        </authorList>
    </citation>
    <scope>NUCLEOTIDE SEQUENCE</scope>
    <source>
        <tissue evidence="8">Salivary gland</tissue>
    </source>
</reference>
<dbReference type="Pfam" id="PF19429">
    <property type="entry name" value="EVA_Class_A"/>
    <property type="match status" value="1"/>
</dbReference>
<keyword evidence="5 6" id="KW-0325">Glycoprotein</keyword>
<reference evidence="8" key="1">
    <citation type="submission" date="2012-11" db="EMBL/GenBank/DDBJ databases">
        <authorList>
            <person name="Lucero-Rivera Y.E."/>
            <person name="Tovar-Ramirez D."/>
        </authorList>
    </citation>
    <scope>NUCLEOTIDE SEQUENCE</scope>
    <source>
        <tissue evidence="8">Salivary gland</tissue>
    </source>
</reference>
<keyword evidence="2 6" id="KW-0964">Secreted</keyword>
<evidence type="ECO:0000256" key="6">
    <source>
        <dbReference type="RuleBase" id="RU369006"/>
    </source>
</evidence>
<evidence type="ECO:0000256" key="3">
    <source>
        <dbReference type="ARBA" id="ARBA00022729"/>
    </source>
</evidence>
<keyword evidence="4 6" id="KW-1015">Disulfide bond</keyword>
<comment type="subcellular location">
    <subcellularLocation>
        <location evidence="1 6">Secreted</location>
    </subcellularLocation>
</comment>
<evidence type="ECO:0000313" key="8">
    <source>
        <dbReference type="EMBL" id="JAA60787.1"/>
    </source>
</evidence>
<comment type="function">
    <text evidence="6">Salivary chemokine-binding protein which binds to host chemokines.</text>
</comment>
<dbReference type="AlphaFoldDB" id="L7MA88"/>
<organism evidence="8">
    <name type="scientific">Rhipicephalus pulchellus</name>
    <name type="common">Yellow backed tick</name>
    <name type="synonym">Dermacentor pulchellus</name>
    <dbReference type="NCBI Taxonomy" id="72859"/>
    <lineage>
        <taxon>Eukaryota</taxon>
        <taxon>Metazoa</taxon>
        <taxon>Ecdysozoa</taxon>
        <taxon>Arthropoda</taxon>
        <taxon>Chelicerata</taxon>
        <taxon>Arachnida</taxon>
        <taxon>Acari</taxon>
        <taxon>Parasitiformes</taxon>
        <taxon>Ixodida</taxon>
        <taxon>Ixodoidea</taxon>
        <taxon>Ixodidae</taxon>
        <taxon>Rhipicephalinae</taxon>
        <taxon>Rhipicephalus</taxon>
        <taxon>Rhipicephalus</taxon>
    </lineage>
</organism>
<feature type="signal peptide" evidence="7">
    <location>
        <begin position="1"/>
        <end position="23"/>
    </location>
</feature>
<sequence length="127" mass="13925">MVQVFPWAAFLLIIACYLGHGSGTSSTNCDPFNMQTPAGLKVVGCAPICQKRTDPVKASRSKMECLIVSPEARNHIVVDVNYTCELGICDGDNNCNSSDLFIGCWKPLPITQKRGWLPVPPHACWKM</sequence>
<evidence type="ECO:0000256" key="1">
    <source>
        <dbReference type="ARBA" id="ARBA00004613"/>
    </source>
</evidence>
<dbReference type="InterPro" id="IPR045797">
    <property type="entry name" value="EVA_Class_A"/>
</dbReference>
<proteinExistence type="evidence at transcript level"/>
<evidence type="ECO:0000256" key="7">
    <source>
        <dbReference type="SAM" id="SignalP"/>
    </source>
</evidence>
<protein>
    <recommendedName>
        <fullName evidence="6">Evasin</fullName>
    </recommendedName>
</protein>
<evidence type="ECO:0000256" key="5">
    <source>
        <dbReference type="ARBA" id="ARBA00023180"/>
    </source>
</evidence>
<keyword evidence="3 6" id="KW-0732">Signal</keyword>
<dbReference type="GO" id="GO:0019957">
    <property type="term" value="F:C-C chemokine binding"/>
    <property type="evidence" value="ECO:0007669"/>
    <property type="project" value="InterPro"/>
</dbReference>
<accession>L7MA88</accession>
<evidence type="ECO:0000256" key="2">
    <source>
        <dbReference type="ARBA" id="ARBA00022525"/>
    </source>
</evidence>
<feature type="chain" id="PRO_5003981805" description="Evasin" evidence="7">
    <location>
        <begin position="24"/>
        <end position="127"/>
    </location>
</feature>
<dbReference type="EMBL" id="GACK01004247">
    <property type="protein sequence ID" value="JAA60787.1"/>
    <property type="molecule type" value="mRNA"/>
</dbReference>